<dbReference type="eggNOG" id="COG3428">
    <property type="taxonomic scope" value="Bacteria"/>
</dbReference>
<evidence type="ECO:0000313" key="3">
    <source>
        <dbReference type="Proteomes" id="UP000030103"/>
    </source>
</evidence>
<reference evidence="2 4" key="2">
    <citation type="submission" date="2018-06" db="EMBL/GenBank/DDBJ databases">
        <authorList>
            <consortium name="Pathogen Informatics"/>
            <person name="Doyle S."/>
        </authorList>
    </citation>
    <scope>NUCLEOTIDE SEQUENCE [LARGE SCALE GENOMIC DNA]</scope>
    <source>
        <strain evidence="2 4">NCTC11632</strain>
    </source>
</reference>
<evidence type="ECO:0000313" key="1">
    <source>
        <dbReference type="EMBL" id="KGN74382.1"/>
    </source>
</evidence>
<dbReference type="Proteomes" id="UP000254156">
    <property type="component" value="Unassembled WGS sequence"/>
</dbReference>
<gene>
    <name evidence="1" type="ORF">HQ47_04850</name>
    <name evidence="2" type="ORF">NCTC11632_00843</name>
</gene>
<organism evidence="1 3">
    <name type="scientific">Porphyromonas macacae</name>
    <dbReference type="NCBI Taxonomy" id="28115"/>
    <lineage>
        <taxon>Bacteria</taxon>
        <taxon>Pseudomonadati</taxon>
        <taxon>Bacteroidota</taxon>
        <taxon>Bacteroidia</taxon>
        <taxon>Bacteroidales</taxon>
        <taxon>Porphyromonadaceae</taxon>
        <taxon>Porphyromonas</taxon>
    </lineage>
</organism>
<proteinExistence type="predicted"/>
<sequence>MQKRSGRVRLSLNTMGGLFTVRSLPLDEARAIRDYILYKMEMLSDENPAQIKSTTEEPGM</sequence>
<dbReference type="AlphaFoldDB" id="A0A0A2E9U7"/>
<accession>A0A0A2E9U7</accession>
<reference evidence="1 3" key="1">
    <citation type="submission" date="2014-09" db="EMBL/GenBank/DDBJ databases">
        <title>Draft Genome Sequence of Porphyromonas macacae COT-192_OH2859.</title>
        <authorList>
            <person name="Wallis C."/>
            <person name="Deusch O."/>
            <person name="O'Flynn C."/>
            <person name="Davis I."/>
            <person name="Horsfall A."/>
            <person name="Kirkwood N."/>
            <person name="Harris S."/>
            <person name="Eisen J.A."/>
            <person name="Coil D.A."/>
            <person name="Darling A.E."/>
            <person name="Jospin G."/>
            <person name="Alexiev A."/>
        </authorList>
    </citation>
    <scope>NUCLEOTIDE SEQUENCE [LARGE SCALE GENOMIC DNA]</scope>
    <source>
        <strain evidence="3">COT-192 OH2859</strain>
        <strain evidence="1">COT-192_OH2859</strain>
    </source>
</reference>
<evidence type="ECO:0000313" key="2">
    <source>
        <dbReference type="EMBL" id="SUB88769.1"/>
    </source>
</evidence>
<protein>
    <submittedName>
        <fullName evidence="1">Uncharacterized protein</fullName>
    </submittedName>
</protein>
<dbReference type="EMBL" id="UGTF01000002">
    <property type="protein sequence ID" value="SUB88769.1"/>
    <property type="molecule type" value="Genomic_DNA"/>
</dbReference>
<dbReference type="EMBL" id="JRFA01000014">
    <property type="protein sequence ID" value="KGN74382.1"/>
    <property type="molecule type" value="Genomic_DNA"/>
</dbReference>
<evidence type="ECO:0000313" key="4">
    <source>
        <dbReference type="Proteomes" id="UP000254156"/>
    </source>
</evidence>
<name>A0A0A2E9U7_9PORP</name>
<dbReference type="Proteomes" id="UP000030103">
    <property type="component" value="Unassembled WGS sequence"/>
</dbReference>
<keyword evidence="3" id="KW-1185">Reference proteome</keyword>
<dbReference type="RefSeq" id="WP_147278223.1">
    <property type="nucleotide sequence ID" value="NZ_JRFA01000014.1"/>
</dbReference>